<name>A0A366DU97_9NOCA</name>
<dbReference type="EMBL" id="QNRE01000002">
    <property type="protein sequence ID" value="RBO93666.1"/>
    <property type="molecule type" value="Genomic_DNA"/>
</dbReference>
<dbReference type="Proteomes" id="UP000252586">
    <property type="component" value="Unassembled WGS sequence"/>
</dbReference>
<dbReference type="AlphaFoldDB" id="A0A366DU97"/>
<feature type="signal peptide" evidence="1">
    <location>
        <begin position="1"/>
        <end position="35"/>
    </location>
</feature>
<dbReference type="STRING" id="1210090.GCA_001613185_05183"/>
<dbReference type="RefSeq" id="WP_067512090.1">
    <property type="nucleotide sequence ID" value="NZ_QNRE01000002.1"/>
</dbReference>
<comment type="caution">
    <text evidence="2">The sequence shown here is derived from an EMBL/GenBank/DDBJ whole genome shotgun (WGS) entry which is preliminary data.</text>
</comment>
<accession>A0A366DU97</accession>
<dbReference type="PROSITE" id="PS51318">
    <property type="entry name" value="TAT"/>
    <property type="match status" value="1"/>
</dbReference>
<proteinExistence type="predicted"/>
<evidence type="ECO:0000313" key="2">
    <source>
        <dbReference type="EMBL" id="RBO93666.1"/>
    </source>
</evidence>
<evidence type="ECO:0000313" key="3">
    <source>
        <dbReference type="Proteomes" id="UP000252586"/>
    </source>
</evidence>
<evidence type="ECO:0000256" key="1">
    <source>
        <dbReference type="SAM" id="SignalP"/>
    </source>
</evidence>
<dbReference type="InterPro" id="IPR006311">
    <property type="entry name" value="TAT_signal"/>
</dbReference>
<keyword evidence="1" id="KW-0732">Signal</keyword>
<sequence length="141" mass="14232">MVAVGQSRRRRLGAAVFAGACAGALTVSLAGAPQAAAGATRVGVLPDLAYGMATNYGTSCSYTIQAFVTDAVQPVYFYDNGVPLATVRPTGGVALLKWVPPTPGHHTISVVQVPDTTRVASVTVPVGNGVHVGHGCLVFGG</sequence>
<reference evidence="2 3" key="1">
    <citation type="submission" date="2018-06" db="EMBL/GenBank/DDBJ databases">
        <title>Genomic Encyclopedia of Type Strains, Phase IV (KMG-IV): sequencing the most valuable type-strain genomes for metagenomic binning, comparative biology and taxonomic classification.</title>
        <authorList>
            <person name="Goeker M."/>
        </authorList>
    </citation>
    <scope>NUCLEOTIDE SEQUENCE [LARGE SCALE GENOMIC DNA]</scope>
    <source>
        <strain evidence="2 3">DSM 44599</strain>
    </source>
</reference>
<feature type="chain" id="PRO_5039325852" description="Secreted protein" evidence="1">
    <location>
        <begin position="36"/>
        <end position="141"/>
    </location>
</feature>
<keyword evidence="3" id="KW-1185">Reference proteome</keyword>
<gene>
    <name evidence="2" type="ORF">DFR74_10283</name>
</gene>
<evidence type="ECO:0008006" key="4">
    <source>
        <dbReference type="Google" id="ProtNLM"/>
    </source>
</evidence>
<protein>
    <recommendedName>
        <fullName evidence="4">Secreted protein</fullName>
    </recommendedName>
</protein>
<organism evidence="2 3">
    <name type="scientific">Nocardia puris</name>
    <dbReference type="NCBI Taxonomy" id="208602"/>
    <lineage>
        <taxon>Bacteria</taxon>
        <taxon>Bacillati</taxon>
        <taxon>Actinomycetota</taxon>
        <taxon>Actinomycetes</taxon>
        <taxon>Mycobacteriales</taxon>
        <taxon>Nocardiaceae</taxon>
        <taxon>Nocardia</taxon>
    </lineage>
</organism>